<name>A0A183C7W5_GLOPA</name>
<dbReference type="InterPro" id="IPR005069">
    <property type="entry name" value="Nucl-diP-sugar_transferase"/>
</dbReference>
<protein>
    <submittedName>
        <fullName evidence="5">Nucleotid_trans domain-containing protein</fullName>
    </submittedName>
</protein>
<sequence>MFGRAVWRLISGILFLYIAVHLAFNHFDLRWMPPYPDLSFVTDSPKKKKPDGPLVSTDGFLRPDEGVNKTEILPNSGVQFVDAVPKPKLRQRLKISEDFLNKFKNVAKRLHRSTTLPANFVLFTVINKAFVNVTMNLLCNLYALPPPPPPAKSKKWQKNVGNLALTRAVLVVALHEQSCAELRAKWHEPNSPRHKQLMKVRANLMAVLSETKIPFVMFESDAIWLQNPMEFFAKQQTVLDDANVVLSLNSIKGQQRLGANLIIAFANNGTRRLLQELRRQLNQDENLLDQEVIINQLCHSQFGGGVLCRQFSLLDISDGIWLRLSDGERLARRWPLIVHNNFYTQIEDKMARQAINGFWFLSSKNSCNLSKAQRILEKYNKISQKSGE</sequence>
<dbReference type="Proteomes" id="UP000050741">
    <property type="component" value="Unassembled WGS sequence"/>
</dbReference>
<accession>A0A183C7W5</accession>
<evidence type="ECO:0000259" key="3">
    <source>
        <dbReference type="Pfam" id="PF03407"/>
    </source>
</evidence>
<keyword evidence="2" id="KW-0472">Membrane</keyword>
<dbReference type="PANTHER" id="PTHR31967:SF12">
    <property type="entry name" value="NUCLEOTIDE-DIPHOSPHO-SUGAR TRANSFERASE DOMAIN-CONTAINING PROTEIN"/>
    <property type="match status" value="1"/>
</dbReference>
<keyword evidence="4" id="KW-1185">Reference proteome</keyword>
<dbReference type="WBParaSite" id="GPLIN_000896100">
    <property type="protein sequence ID" value="GPLIN_000896100"/>
    <property type="gene ID" value="GPLIN_000896100"/>
</dbReference>
<evidence type="ECO:0000256" key="1">
    <source>
        <dbReference type="SAM" id="Coils"/>
    </source>
</evidence>
<dbReference type="AlphaFoldDB" id="A0A183C7W5"/>
<dbReference type="PANTHER" id="PTHR31967">
    <property type="entry name" value="GROUNDHOG (HEDGEHOG-LIKE FAMILY)-RELATED"/>
    <property type="match status" value="1"/>
</dbReference>
<evidence type="ECO:0000313" key="5">
    <source>
        <dbReference type="WBParaSite" id="GPLIN_000896100"/>
    </source>
</evidence>
<keyword evidence="2" id="KW-0812">Transmembrane</keyword>
<reference evidence="4" key="1">
    <citation type="submission" date="2014-05" db="EMBL/GenBank/DDBJ databases">
        <title>The genome and life-stage specific transcriptomes of Globodera pallida elucidate key aspects of plant parasitism by a cyst nematode.</title>
        <authorList>
            <person name="Cotton J.A."/>
            <person name="Lilley C.J."/>
            <person name="Jones L.M."/>
            <person name="Kikuchi T."/>
            <person name="Reid A.J."/>
            <person name="Thorpe P."/>
            <person name="Tsai I.J."/>
            <person name="Beasley H."/>
            <person name="Blok V."/>
            <person name="Cock P.J.A."/>
            <person name="Van den Akker S.E."/>
            <person name="Holroyd N."/>
            <person name="Hunt M."/>
            <person name="Mantelin S."/>
            <person name="Naghra H."/>
            <person name="Pain A."/>
            <person name="Palomares-Rius J.E."/>
            <person name="Zarowiecki M."/>
            <person name="Berriman M."/>
            <person name="Jones J.T."/>
            <person name="Urwin P.E."/>
        </authorList>
    </citation>
    <scope>NUCLEOTIDE SEQUENCE [LARGE SCALE GENOMIC DNA]</scope>
    <source>
        <strain evidence="4">Lindley</strain>
    </source>
</reference>
<feature type="transmembrane region" description="Helical" evidence="2">
    <location>
        <begin position="6"/>
        <end position="24"/>
    </location>
</feature>
<evidence type="ECO:0000313" key="4">
    <source>
        <dbReference type="Proteomes" id="UP000050741"/>
    </source>
</evidence>
<feature type="domain" description="Nucleotide-diphospho-sugar transferase" evidence="3">
    <location>
        <begin position="185"/>
        <end position="352"/>
    </location>
</feature>
<keyword evidence="2" id="KW-1133">Transmembrane helix</keyword>
<organism evidence="4 5">
    <name type="scientific">Globodera pallida</name>
    <name type="common">Potato cyst nematode worm</name>
    <name type="synonym">Heterodera pallida</name>
    <dbReference type="NCBI Taxonomy" id="36090"/>
    <lineage>
        <taxon>Eukaryota</taxon>
        <taxon>Metazoa</taxon>
        <taxon>Ecdysozoa</taxon>
        <taxon>Nematoda</taxon>
        <taxon>Chromadorea</taxon>
        <taxon>Rhabditida</taxon>
        <taxon>Tylenchina</taxon>
        <taxon>Tylenchomorpha</taxon>
        <taxon>Tylenchoidea</taxon>
        <taxon>Heteroderidae</taxon>
        <taxon>Heteroderinae</taxon>
        <taxon>Globodera</taxon>
    </lineage>
</organism>
<dbReference type="Pfam" id="PF03407">
    <property type="entry name" value="Nucleotid_trans"/>
    <property type="match status" value="1"/>
</dbReference>
<evidence type="ECO:0000256" key="2">
    <source>
        <dbReference type="SAM" id="Phobius"/>
    </source>
</evidence>
<proteinExistence type="predicted"/>
<feature type="coiled-coil region" evidence="1">
    <location>
        <begin position="267"/>
        <end position="294"/>
    </location>
</feature>
<reference evidence="5" key="2">
    <citation type="submission" date="2016-06" db="UniProtKB">
        <authorList>
            <consortium name="WormBaseParasite"/>
        </authorList>
    </citation>
    <scope>IDENTIFICATION</scope>
</reference>
<keyword evidence="1" id="KW-0175">Coiled coil</keyword>